<keyword evidence="11" id="KW-1185">Reference proteome</keyword>
<evidence type="ECO:0000256" key="7">
    <source>
        <dbReference type="PROSITE-ProRule" id="PRU01373"/>
    </source>
</evidence>
<evidence type="ECO:0000256" key="3">
    <source>
        <dbReference type="ARBA" id="ARBA00022679"/>
    </source>
</evidence>
<dbReference type="GO" id="GO:0009252">
    <property type="term" value="P:peptidoglycan biosynthetic process"/>
    <property type="evidence" value="ECO:0007669"/>
    <property type="project" value="UniProtKB-UniPathway"/>
</dbReference>
<gene>
    <name evidence="10" type="ORF">DSM19430T_07240</name>
</gene>
<dbReference type="EMBL" id="BLVP01000002">
    <property type="protein sequence ID" value="GFM36040.1"/>
    <property type="molecule type" value="Genomic_DNA"/>
</dbReference>
<keyword evidence="3" id="KW-0808">Transferase</keyword>
<dbReference type="PROSITE" id="PS52029">
    <property type="entry name" value="LD_TPASE"/>
    <property type="match status" value="1"/>
</dbReference>
<name>A0A7J0BQU0_9BACT</name>
<dbReference type="PANTHER" id="PTHR36699:SF1">
    <property type="entry name" value="L,D-TRANSPEPTIDASE YAFK-RELATED"/>
    <property type="match status" value="1"/>
</dbReference>
<evidence type="ECO:0000313" key="11">
    <source>
        <dbReference type="Proteomes" id="UP000503820"/>
    </source>
</evidence>
<evidence type="ECO:0000256" key="2">
    <source>
        <dbReference type="ARBA" id="ARBA00005992"/>
    </source>
</evidence>
<feature type="active site" description="Proton donor/acceptor" evidence="7">
    <location>
        <position position="145"/>
    </location>
</feature>
<dbReference type="GO" id="GO:0071555">
    <property type="term" value="P:cell wall organization"/>
    <property type="evidence" value="ECO:0007669"/>
    <property type="project" value="UniProtKB-UniRule"/>
</dbReference>
<proteinExistence type="inferred from homology"/>
<reference evidence="10 11" key="1">
    <citation type="submission" date="2020-05" db="EMBL/GenBank/DDBJ databases">
        <title>Draft genome sequence of Desulfovibrio psychrotolerans JS1T.</title>
        <authorList>
            <person name="Ueno A."/>
            <person name="Tamazawa S."/>
            <person name="Tamamura S."/>
            <person name="Murakami T."/>
            <person name="Kiyama T."/>
            <person name="Inomata H."/>
            <person name="Amano Y."/>
            <person name="Miyakawa K."/>
            <person name="Tamaki H."/>
            <person name="Naganuma T."/>
            <person name="Kaneko K."/>
        </authorList>
    </citation>
    <scope>NUCLEOTIDE SEQUENCE [LARGE SCALE GENOMIC DNA]</scope>
    <source>
        <strain evidence="10 11">JS1</strain>
    </source>
</reference>
<comment type="pathway">
    <text evidence="1 7">Cell wall biogenesis; peptidoglycan biosynthesis.</text>
</comment>
<keyword evidence="4 7" id="KW-0133">Cell shape</keyword>
<keyword evidence="8" id="KW-0732">Signal</keyword>
<dbReference type="SUPFAM" id="SSF54427">
    <property type="entry name" value="NTF2-like"/>
    <property type="match status" value="1"/>
</dbReference>
<evidence type="ECO:0000256" key="8">
    <source>
        <dbReference type="SAM" id="SignalP"/>
    </source>
</evidence>
<feature type="chain" id="PRO_5029770857" description="L,D-TPase catalytic domain-containing protein" evidence="8">
    <location>
        <begin position="27"/>
        <end position="437"/>
    </location>
</feature>
<dbReference type="InterPro" id="IPR056203">
    <property type="entry name" value="Cds6_C"/>
</dbReference>
<feature type="signal peptide" evidence="8">
    <location>
        <begin position="1"/>
        <end position="26"/>
    </location>
</feature>
<dbReference type="InterPro" id="IPR038063">
    <property type="entry name" value="Transpep_catalytic_dom"/>
</dbReference>
<evidence type="ECO:0000256" key="4">
    <source>
        <dbReference type="ARBA" id="ARBA00022960"/>
    </source>
</evidence>
<comment type="similarity">
    <text evidence="2">Belongs to the YkuD family.</text>
</comment>
<dbReference type="InterPro" id="IPR032710">
    <property type="entry name" value="NTF2-like_dom_sf"/>
</dbReference>
<accession>A0A7J0BQU0</accession>
<dbReference type="Gene3D" id="3.10.450.50">
    <property type="match status" value="1"/>
</dbReference>
<dbReference type="SUPFAM" id="SSF141523">
    <property type="entry name" value="L,D-transpeptidase catalytic domain-like"/>
    <property type="match status" value="1"/>
</dbReference>
<sequence length="437" mass="49129">MRSVLNATARLSLLFLVVCLSGAALAAPAASAAPSSQGGWQAHFDEQPGMPPMVVAVDKAQQQLYLLRHKSPLEVAEQYPCTTGQVVGDKLVEGDKKTPEGVYFVGRYIRSGLDFGMYGGIAYTLNYPNPMDVLRRKSGYGIWVHGRGHKIIPLETQGCVAMNNDDLIALGPKLVSGTPVVLAQTVVTSEPQTTEEKKIAAALVNMTREWAIAWGNRDAAMFEYYDAKAYTASNSGDFNDFMATKNRLFNSLPWILNWIDNVHVLQGPDYWVTWFKQYYRAPNLTVQGHRRLYWHKNGEGNLLIAGMEWERADLNLEEAFLQARRPDILKFIEDWRIAWESANLAKYADCFTRTAKQGNRVGMEAIRDHKVGLWKSARPQKVRFSDFSLSVGPDGLTVEMKQNYSSSDGFSDTGIKTLVLRPHGDTWRIEREDWRAL</sequence>
<dbReference type="Proteomes" id="UP000503820">
    <property type="component" value="Unassembled WGS sequence"/>
</dbReference>
<dbReference type="PANTHER" id="PTHR36699">
    <property type="entry name" value="LD-TRANSPEPTIDASE"/>
    <property type="match status" value="1"/>
</dbReference>
<evidence type="ECO:0000256" key="1">
    <source>
        <dbReference type="ARBA" id="ARBA00004752"/>
    </source>
</evidence>
<evidence type="ECO:0000256" key="5">
    <source>
        <dbReference type="ARBA" id="ARBA00022984"/>
    </source>
</evidence>
<dbReference type="Gene3D" id="2.40.440.10">
    <property type="entry name" value="L,D-transpeptidase catalytic domain-like"/>
    <property type="match status" value="1"/>
</dbReference>
<dbReference type="InterPro" id="IPR005490">
    <property type="entry name" value="LD_TPept_cat_dom"/>
</dbReference>
<dbReference type="CDD" id="cd16913">
    <property type="entry name" value="YkuD_like"/>
    <property type="match status" value="1"/>
</dbReference>
<dbReference type="Pfam" id="PF24125">
    <property type="entry name" value="Cds6_C"/>
    <property type="match status" value="2"/>
</dbReference>
<evidence type="ECO:0000313" key="10">
    <source>
        <dbReference type="EMBL" id="GFM36040.1"/>
    </source>
</evidence>
<dbReference type="Pfam" id="PF03734">
    <property type="entry name" value="YkuD"/>
    <property type="match status" value="1"/>
</dbReference>
<feature type="domain" description="L,D-TPase catalytic" evidence="9">
    <location>
        <begin position="53"/>
        <end position="183"/>
    </location>
</feature>
<keyword evidence="6 7" id="KW-0961">Cell wall biogenesis/degradation</keyword>
<dbReference type="UniPathway" id="UPA00219"/>
<dbReference type="RefSeq" id="WP_174408733.1">
    <property type="nucleotide sequence ID" value="NZ_BLVP01000002.1"/>
</dbReference>
<dbReference type="AlphaFoldDB" id="A0A7J0BQU0"/>
<dbReference type="GO" id="GO:0004180">
    <property type="term" value="F:carboxypeptidase activity"/>
    <property type="evidence" value="ECO:0007669"/>
    <property type="project" value="UniProtKB-ARBA"/>
</dbReference>
<comment type="caution">
    <text evidence="10">The sequence shown here is derived from an EMBL/GenBank/DDBJ whole genome shotgun (WGS) entry which is preliminary data.</text>
</comment>
<dbReference type="GO" id="GO:0016740">
    <property type="term" value="F:transferase activity"/>
    <property type="evidence" value="ECO:0007669"/>
    <property type="project" value="UniProtKB-KW"/>
</dbReference>
<keyword evidence="5 7" id="KW-0573">Peptidoglycan synthesis</keyword>
<evidence type="ECO:0000259" key="9">
    <source>
        <dbReference type="PROSITE" id="PS52029"/>
    </source>
</evidence>
<evidence type="ECO:0000256" key="6">
    <source>
        <dbReference type="ARBA" id="ARBA00023316"/>
    </source>
</evidence>
<dbReference type="GO" id="GO:0008360">
    <property type="term" value="P:regulation of cell shape"/>
    <property type="evidence" value="ECO:0007669"/>
    <property type="project" value="UniProtKB-UniRule"/>
</dbReference>
<feature type="active site" description="Nucleophile" evidence="7">
    <location>
        <position position="159"/>
    </location>
</feature>
<protein>
    <recommendedName>
        <fullName evidence="9">L,D-TPase catalytic domain-containing protein</fullName>
    </recommendedName>
</protein>
<organism evidence="10 11">
    <name type="scientific">Desulfovibrio psychrotolerans</name>
    <dbReference type="NCBI Taxonomy" id="415242"/>
    <lineage>
        <taxon>Bacteria</taxon>
        <taxon>Pseudomonadati</taxon>
        <taxon>Thermodesulfobacteriota</taxon>
        <taxon>Desulfovibrionia</taxon>
        <taxon>Desulfovibrionales</taxon>
        <taxon>Desulfovibrionaceae</taxon>
        <taxon>Desulfovibrio</taxon>
    </lineage>
</organism>